<evidence type="ECO:0000313" key="2">
    <source>
        <dbReference type="EMBL" id="CAD8199380.1"/>
    </source>
</evidence>
<dbReference type="CDD" id="cd00064">
    <property type="entry name" value="FU"/>
    <property type="match status" value="1"/>
</dbReference>
<dbReference type="EMBL" id="CAJJDP010000119">
    <property type="protein sequence ID" value="CAD8199380.1"/>
    <property type="molecule type" value="Genomic_DNA"/>
</dbReference>
<feature type="region of interest" description="Disordered" evidence="1">
    <location>
        <begin position="176"/>
        <end position="218"/>
    </location>
</feature>
<feature type="region of interest" description="Disordered" evidence="1">
    <location>
        <begin position="502"/>
        <end position="521"/>
    </location>
</feature>
<organism evidence="2 3">
    <name type="scientific">Paramecium octaurelia</name>
    <dbReference type="NCBI Taxonomy" id="43137"/>
    <lineage>
        <taxon>Eukaryota</taxon>
        <taxon>Sar</taxon>
        <taxon>Alveolata</taxon>
        <taxon>Ciliophora</taxon>
        <taxon>Intramacronucleata</taxon>
        <taxon>Oligohymenophorea</taxon>
        <taxon>Peniculida</taxon>
        <taxon>Parameciidae</taxon>
        <taxon>Paramecium</taxon>
    </lineage>
</organism>
<evidence type="ECO:0000256" key="1">
    <source>
        <dbReference type="SAM" id="MobiDB-lite"/>
    </source>
</evidence>
<feature type="compositionally biased region" description="Basic and acidic residues" evidence="1">
    <location>
        <begin position="512"/>
        <end position="521"/>
    </location>
</feature>
<keyword evidence="3" id="KW-1185">Reference proteome</keyword>
<dbReference type="AlphaFoldDB" id="A0A8S1XE65"/>
<feature type="compositionally biased region" description="Low complexity" evidence="1">
    <location>
        <begin position="241"/>
        <end position="292"/>
    </location>
</feature>
<sequence>MNGKLVQSLINLFPFQHQDMMIKCVFIIGFDKLIKKGYVTNGKPNIHEIIDYANKLQQFGRLQQVQEPCDIRHELDQLKDEISKLTQQIHYNNSIIQRQTQRSHDRLIQNVSPIYDDRKRSASLGFKQQQQLVQKKSKEITPKVTETTPQSINQIHITISKHHLDDTEIKSVMRDNLIKDKPPKPMKVTSENPQKKSHFADYQHTDTEEPPIFEDTDRYPVRDNYIPQYIQYSQHSQQSLQQQQQFLQQSQVSSQSNTKQSDQITQNTHNTNQTFAQPQSSQKQLLQTSKSSHGQQRSPNRSPKFKYSQKQQFKKNLETVQEENSQSYMKQQSSHSASSKGRASHRQTKTQSNTQAVSKIKALLDQDKKLHKQHLQDIASERNSVTNSFINSSEKLKMMHQEYLSENNKLSTQELNESIHKRAISNSSFYKQQQQQMSPQLDYEPKLMGQAQYNQLQGSISMTNSNRGSSFLGNHQIQDNILIYSKYKQQILDQYSPKVNYHYRPSSVGKQQESDLKRSEDFNRSSVSSTFSMFNPNEELKTFFQNDFLERKRFTQQGYSDMMKQSSLNSSQEHNQHHSKYITASQIEDQQNYSKNLYSPQQYQNVDKSNVFNNNRLMLGNTQWITSYQAFQSDEFDSLDGWVIQNQFEATTDIITKCSGKNIVGGLKTFGTKSTATKLIKIPPHYKLKFNLQLWKIGEWENDVFSVYVDGVPWEMKWGFTEGGIRLCGGQEQKSSDKVFDVEFDILHNSPTVTTVLATTSQGKADVQAWGFRQMKISFIPCPSECGICHNDKVQECKHWNQEALSWFHVDTKLEGWKLENGKPKGYECSGIVVFGGYENIGAKALLSNTFTNMVPHSKVMVKFTFWKIDLWDNEEFYVKIDDKQVQKLAFQKTDGIDLCGAQQINPGYGEKIVSIEIIQKHSSPTLTISFTTSLKNDPDEQSWGVRDFFLFAAQCTKFCDECVGTAENECTRCQPTHILQDGKCVNKNEWYILSKEFFTPEQFNKVDGWTFQDVDPAGPNPPFTKCGDLGLVGGYLAFGKKTTVQKVFNLPKHDFIRIRATVYKIDQWDGEELTMYVDNQEFWSQFLGWNDPGQSDICGNQNGNWKERIMNIDKIIPHSQSELIVDFKSTLQKTADEASWGFREFLLLYSPLKECIEVFSECNYKGKSQKVCDNLESLKDSQIDFDIKSIKIPEGLKITGFKNPGFKGDRVEYETNQECIDKIEFSLIQKQLTGNLKYINK</sequence>
<dbReference type="OrthoDB" id="282595at2759"/>
<dbReference type="Proteomes" id="UP000683925">
    <property type="component" value="Unassembled WGS sequence"/>
</dbReference>
<proteinExistence type="predicted"/>
<dbReference type="InterPro" id="IPR006212">
    <property type="entry name" value="Furin_repeat"/>
</dbReference>
<protein>
    <submittedName>
        <fullName evidence="2">Uncharacterized protein</fullName>
    </submittedName>
</protein>
<feature type="compositionally biased region" description="Basic and acidic residues" evidence="1">
    <location>
        <begin position="198"/>
        <end position="207"/>
    </location>
</feature>
<name>A0A8S1XE65_PAROT</name>
<feature type="compositionally biased region" description="Polar residues" evidence="1">
    <location>
        <begin position="318"/>
        <end position="329"/>
    </location>
</feature>
<feature type="region of interest" description="Disordered" evidence="1">
    <location>
        <begin position="241"/>
        <end position="356"/>
    </location>
</feature>
<dbReference type="PANTHER" id="PTHR39767">
    <property type="entry name" value="CALCIUM/CALMODULIN-BINDING MEMBRANE PROTEIN PCM4-RELATED"/>
    <property type="match status" value="1"/>
</dbReference>
<accession>A0A8S1XE65</accession>
<dbReference type="PANTHER" id="PTHR39767:SF2">
    <property type="entry name" value="CHROMOSOME UNDETERMINED SCAFFOLD_1, WHOLE GENOME SHOTGUN SEQUENCE"/>
    <property type="match status" value="1"/>
</dbReference>
<feature type="compositionally biased region" description="Low complexity" evidence="1">
    <location>
        <begin position="330"/>
        <end position="341"/>
    </location>
</feature>
<gene>
    <name evidence="2" type="ORF">POCTA_138.1.T1190080</name>
</gene>
<reference evidence="2" key="1">
    <citation type="submission" date="2021-01" db="EMBL/GenBank/DDBJ databases">
        <authorList>
            <consortium name="Genoscope - CEA"/>
            <person name="William W."/>
        </authorList>
    </citation>
    <scope>NUCLEOTIDE SEQUENCE</scope>
</reference>
<evidence type="ECO:0000313" key="3">
    <source>
        <dbReference type="Proteomes" id="UP000683925"/>
    </source>
</evidence>
<comment type="caution">
    <text evidence="2">The sequence shown here is derived from an EMBL/GenBank/DDBJ whole genome shotgun (WGS) entry which is preliminary data.</text>
</comment>